<keyword evidence="10" id="KW-1185">Reference proteome</keyword>
<evidence type="ECO:0000256" key="5">
    <source>
        <dbReference type="ARBA" id="ARBA00023002"/>
    </source>
</evidence>
<sequence length="418" mass="44605">MDVEQYMADLGRRARAASREVAASSTRARNGALLAARDALDGARAELARANAADLERGAANGLDASLMDRLELTAARIDTMLEGLTQVASLPDPVGSIFDMNTMPSGIQVGRMRVPLGVIGIIYESRPNVTVEAASLCLKSGNATILRGGSEALESNMAIARYLNQGLAQAGLPAAAIQVVETRDRAAVGRLITMPEYVDVIVPRGGKSLIERISSDARVPVIKHLDGTCHVFIDEGADESMAEAIAVNAKTQRYGTCNTMETLLVHRAMAGAMLPRLAQAFVAAGVELRGCERTLAIVPAAIPATEQDWYEEYLGPILAVRVVDDLDAAMDHISRYSSQHTESIVTRDHGRAMRFLREVDSSSVMVNASTRFADGFEYGLGAEIGISTDKLHARGPVGLEGLTSVKYVVLGEGQVRS</sequence>
<accession>A0A3L7DZ25</accession>
<evidence type="ECO:0000313" key="10">
    <source>
        <dbReference type="Proteomes" id="UP000265509"/>
    </source>
</evidence>
<keyword evidence="5 7" id="KW-0560">Oxidoreductase</keyword>
<keyword evidence="7" id="KW-0963">Cytoplasm</keyword>
<feature type="domain" description="Aldehyde dehydrogenase" evidence="8">
    <location>
        <begin position="307"/>
        <end position="374"/>
    </location>
</feature>
<gene>
    <name evidence="7" type="primary">proA</name>
    <name evidence="9" type="ORF">DWB85_13090</name>
</gene>
<evidence type="ECO:0000313" key="9">
    <source>
        <dbReference type="EMBL" id="RLQ21241.1"/>
    </source>
</evidence>
<dbReference type="EC" id="1.2.1.41" evidence="7"/>
<dbReference type="EMBL" id="QRAN01000014">
    <property type="protein sequence ID" value="RLQ21241.1"/>
    <property type="molecule type" value="Genomic_DNA"/>
</dbReference>
<dbReference type="NCBIfam" id="TIGR00407">
    <property type="entry name" value="proA"/>
    <property type="match status" value="1"/>
</dbReference>
<dbReference type="InterPro" id="IPR020593">
    <property type="entry name" value="G-glutamylP_reductase_CS"/>
</dbReference>
<dbReference type="NCBIfam" id="NF001221">
    <property type="entry name" value="PRK00197.1"/>
    <property type="match status" value="1"/>
</dbReference>
<dbReference type="FunFam" id="3.40.309.10:FF:000006">
    <property type="entry name" value="Gamma-glutamyl phosphate reductase"/>
    <property type="match status" value="1"/>
</dbReference>
<feature type="domain" description="Aldehyde dehydrogenase" evidence="8">
    <location>
        <begin position="12"/>
        <end position="282"/>
    </location>
</feature>
<comment type="subcellular location">
    <subcellularLocation>
        <location evidence="7">Cytoplasm</location>
    </subcellularLocation>
</comment>
<dbReference type="PANTHER" id="PTHR11063:SF8">
    <property type="entry name" value="DELTA-1-PYRROLINE-5-CARBOXYLATE SYNTHASE"/>
    <property type="match status" value="1"/>
</dbReference>
<dbReference type="HAMAP" id="MF_00412">
    <property type="entry name" value="ProA"/>
    <property type="match status" value="1"/>
</dbReference>
<keyword evidence="4 7" id="KW-0521">NADP</keyword>
<comment type="caution">
    <text evidence="9">The sequence shown here is derived from an EMBL/GenBank/DDBJ whole genome shotgun (WGS) entry which is preliminary data.</text>
</comment>
<dbReference type="OrthoDB" id="9809970at2"/>
<evidence type="ECO:0000256" key="4">
    <source>
        <dbReference type="ARBA" id="ARBA00022857"/>
    </source>
</evidence>
<keyword evidence="3 7" id="KW-0641">Proline biosynthesis</keyword>
<evidence type="ECO:0000259" key="8">
    <source>
        <dbReference type="Pfam" id="PF00171"/>
    </source>
</evidence>
<protein>
    <recommendedName>
        <fullName evidence="7">Gamma-glutamyl phosphate reductase</fullName>
        <shortName evidence="7">GPR</shortName>
        <ecNumber evidence="7">1.2.1.41</ecNumber>
    </recommendedName>
    <alternativeName>
        <fullName evidence="7">Glutamate-5-semialdehyde dehydrogenase</fullName>
    </alternativeName>
    <alternativeName>
        <fullName evidence="7">Glutamyl-gamma-semialdehyde dehydrogenase</fullName>
        <shortName evidence="7">GSA dehydrogenase</shortName>
    </alternativeName>
</protein>
<dbReference type="PANTHER" id="PTHR11063">
    <property type="entry name" value="GLUTAMATE SEMIALDEHYDE DEHYDROGENASE"/>
    <property type="match status" value="1"/>
</dbReference>
<dbReference type="PROSITE" id="PS01223">
    <property type="entry name" value="PROA"/>
    <property type="match status" value="1"/>
</dbReference>
<dbReference type="SUPFAM" id="SSF53720">
    <property type="entry name" value="ALDH-like"/>
    <property type="match status" value="1"/>
</dbReference>
<dbReference type="InterPro" id="IPR016162">
    <property type="entry name" value="Ald_DH_N"/>
</dbReference>
<evidence type="ECO:0000256" key="1">
    <source>
        <dbReference type="ARBA" id="ARBA00004985"/>
    </source>
</evidence>
<dbReference type="RefSeq" id="WP_117955411.1">
    <property type="nucleotide sequence ID" value="NZ_QRAN01000014.1"/>
</dbReference>
<keyword evidence="2 7" id="KW-0028">Amino-acid biosynthesis</keyword>
<dbReference type="Proteomes" id="UP000265509">
    <property type="component" value="Unassembled WGS sequence"/>
</dbReference>
<dbReference type="InterPro" id="IPR016161">
    <property type="entry name" value="Ald_DH/histidinol_DH"/>
</dbReference>
<dbReference type="GO" id="GO:0050661">
    <property type="term" value="F:NADP binding"/>
    <property type="evidence" value="ECO:0007669"/>
    <property type="project" value="InterPro"/>
</dbReference>
<dbReference type="CDD" id="cd07079">
    <property type="entry name" value="ALDH_F18-19_ProA-GPR"/>
    <property type="match status" value="1"/>
</dbReference>
<dbReference type="GO" id="GO:0004350">
    <property type="term" value="F:glutamate-5-semialdehyde dehydrogenase activity"/>
    <property type="evidence" value="ECO:0007669"/>
    <property type="project" value="UniProtKB-UniRule"/>
</dbReference>
<dbReference type="InterPro" id="IPR000965">
    <property type="entry name" value="GPR_dom"/>
</dbReference>
<dbReference type="AlphaFoldDB" id="A0A3L7DZ25"/>
<organism evidence="9 10">
    <name type="scientific">Seongchinamella sediminis</name>
    <dbReference type="NCBI Taxonomy" id="2283635"/>
    <lineage>
        <taxon>Bacteria</taxon>
        <taxon>Pseudomonadati</taxon>
        <taxon>Pseudomonadota</taxon>
        <taxon>Gammaproteobacteria</taxon>
        <taxon>Cellvibrionales</taxon>
        <taxon>Halieaceae</taxon>
        <taxon>Seongchinamella</taxon>
    </lineage>
</organism>
<dbReference type="InterPro" id="IPR015590">
    <property type="entry name" value="Aldehyde_DH_dom"/>
</dbReference>
<comment type="pathway">
    <text evidence="1 7">Amino-acid biosynthesis; L-proline biosynthesis; L-glutamate 5-semialdehyde from L-glutamate: step 2/2.</text>
</comment>
<dbReference type="Gene3D" id="3.40.605.10">
    <property type="entry name" value="Aldehyde Dehydrogenase, Chain A, domain 1"/>
    <property type="match status" value="1"/>
</dbReference>
<dbReference type="UniPathway" id="UPA00098">
    <property type="reaction ID" value="UER00360"/>
</dbReference>
<dbReference type="InterPro" id="IPR012134">
    <property type="entry name" value="Glu-5-SA_DH"/>
</dbReference>
<proteinExistence type="inferred from homology"/>
<dbReference type="PIRSF" id="PIRSF000151">
    <property type="entry name" value="GPR"/>
    <property type="match status" value="1"/>
</dbReference>
<evidence type="ECO:0000256" key="3">
    <source>
        <dbReference type="ARBA" id="ARBA00022650"/>
    </source>
</evidence>
<evidence type="ECO:0000256" key="2">
    <source>
        <dbReference type="ARBA" id="ARBA00022605"/>
    </source>
</evidence>
<comment type="similarity">
    <text evidence="7">Belongs to the gamma-glutamyl phosphate reductase family.</text>
</comment>
<comment type="function">
    <text evidence="7">Catalyzes the NADPH-dependent reduction of L-glutamate 5-phosphate into L-glutamate 5-semialdehyde and phosphate. The product spontaneously undergoes cyclization to form 1-pyrroline-5-carboxylate.</text>
</comment>
<name>A0A3L7DZ25_9GAMM</name>
<comment type="catalytic activity">
    <reaction evidence="6 7">
        <text>L-glutamate 5-semialdehyde + phosphate + NADP(+) = L-glutamyl 5-phosphate + NADPH + H(+)</text>
        <dbReference type="Rhea" id="RHEA:19541"/>
        <dbReference type="ChEBI" id="CHEBI:15378"/>
        <dbReference type="ChEBI" id="CHEBI:43474"/>
        <dbReference type="ChEBI" id="CHEBI:57783"/>
        <dbReference type="ChEBI" id="CHEBI:58066"/>
        <dbReference type="ChEBI" id="CHEBI:58274"/>
        <dbReference type="ChEBI" id="CHEBI:58349"/>
        <dbReference type="EC" id="1.2.1.41"/>
    </reaction>
</comment>
<dbReference type="Pfam" id="PF00171">
    <property type="entry name" value="Aldedh"/>
    <property type="match status" value="2"/>
</dbReference>
<evidence type="ECO:0000256" key="7">
    <source>
        <dbReference type="HAMAP-Rule" id="MF_00412"/>
    </source>
</evidence>
<evidence type="ECO:0000256" key="6">
    <source>
        <dbReference type="ARBA" id="ARBA00049024"/>
    </source>
</evidence>
<dbReference type="GO" id="GO:0005737">
    <property type="term" value="C:cytoplasm"/>
    <property type="evidence" value="ECO:0007669"/>
    <property type="project" value="UniProtKB-SubCell"/>
</dbReference>
<reference evidence="9 10" key="1">
    <citation type="submission" date="2018-07" db="EMBL/GenBank/DDBJ databases">
        <title>Halioglobus sp. genome submission.</title>
        <authorList>
            <person name="Ye M.-Q."/>
            <person name="Du Z.-J."/>
        </authorList>
    </citation>
    <scope>NUCLEOTIDE SEQUENCE [LARGE SCALE GENOMIC DNA]</scope>
    <source>
        <strain evidence="9 10">U0301</strain>
    </source>
</reference>
<dbReference type="Gene3D" id="3.40.309.10">
    <property type="entry name" value="Aldehyde Dehydrogenase, Chain A, domain 2"/>
    <property type="match status" value="1"/>
</dbReference>
<dbReference type="GO" id="GO:0055129">
    <property type="term" value="P:L-proline biosynthetic process"/>
    <property type="evidence" value="ECO:0007669"/>
    <property type="project" value="UniProtKB-UniRule"/>
</dbReference>
<dbReference type="InterPro" id="IPR016163">
    <property type="entry name" value="Ald_DH_C"/>
</dbReference>